<dbReference type="Proteomes" id="UP000308267">
    <property type="component" value="Unassembled WGS sequence"/>
</dbReference>
<protein>
    <recommendedName>
        <fullName evidence="4">Saposin B-type domain-containing protein</fullName>
    </recommendedName>
</protein>
<keyword evidence="1" id="KW-0732">Signal</keyword>
<organism evidence="2 3">
    <name type="scientific">Opisthorchis felineus</name>
    <dbReference type="NCBI Taxonomy" id="147828"/>
    <lineage>
        <taxon>Eukaryota</taxon>
        <taxon>Metazoa</taxon>
        <taxon>Spiralia</taxon>
        <taxon>Lophotrochozoa</taxon>
        <taxon>Platyhelminthes</taxon>
        <taxon>Trematoda</taxon>
        <taxon>Digenea</taxon>
        <taxon>Opisthorchiida</taxon>
        <taxon>Opisthorchiata</taxon>
        <taxon>Opisthorchiidae</taxon>
        <taxon>Opisthorchis</taxon>
    </lineage>
</organism>
<sequence length="93" mass="10293">MSPLACVCILVGICALALSGCDGQNCCQPKTTQTTQPPSTQSPVIQTTVAPRRRMVCESVLEQVYCELKFLVEFIGFDDSQVNCEDFIRPYKK</sequence>
<gene>
    <name evidence="2" type="ORF">CRM22_008372</name>
</gene>
<evidence type="ECO:0000313" key="3">
    <source>
        <dbReference type="Proteomes" id="UP000308267"/>
    </source>
</evidence>
<comment type="caution">
    <text evidence="2">The sequence shown here is derived from an EMBL/GenBank/DDBJ whole genome shotgun (WGS) entry which is preliminary data.</text>
</comment>
<dbReference type="EMBL" id="SJOL01008280">
    <property type="protein sequence ID" value="TGZ60719.1"/>
    <property type="molecule type" value="Genomic_DNA"/>
</dbReference>
<evidence type="ECO:0000256" key="1">
    <source>
        <dbReference type="SAM" id="SignalP"/>
    </source>
</evidence>
<name>A0A4S2LII6_OPIFE</name>
<evidence type="ECO:0000313" key="2">
    <source>
        <dbReference type="EMBL" id="TGZ60719.1"/>
    </source>
</evidence>
<proteinExistence type="predicted"/>
<accession>A0A4S2LII6</accession>
<feature type="signal peptide" evidence="1">
    <location>
        <begin position="1"/>
        <end position="23"/>
    </location>
</feature>
<keyword evidence="3" id="KW-1185">Reference proteome</keyword>
<reference evidence="2 3" key="1">
    <citation type="journal article" date="2019" name="BMC Genomics">
        <title>New insights from Opisthorchis felineus genome: update on genomics of the epidemiologically important liver flukes.</title>
        <authorList>
            <person name="Ershov N.I."/>
            <person name="Mordvinov V.A."/>
            <person name="Prokhortchouk E.B."/>
            <person name="Pakharukova M.Y."/>
            <person name="Gunbin K.V."/>
            <person name="Ustyantsev K."/>
            <person name="Genaev M.A."/>
            <person name="Blinov A.G."/>
            <person name="Mazur A."/>
            <person name="Boulygina E."/>
            <person name="Tsygankova S."/>
            <person name="Khrameeva E."/>
            <person name="Chekanov N."/>
            <person name="Fan G."/>
            <person name="Xiao A."/>
            <person name="Zhang H."/>
            <person name="Xu X."/>
            <person name="Yang H."/>
            <person name="Solovyev V."/>
            <person name="Lee S.M."/>
            <person name="Liu X."/>
            <person name="Afonnikov D.A."/>
            <person name="Skryabin K.G."/>
        </authorList>
    </citation>
    <scope>NUCLEOTIDE SEQUENCE [LARGE SCALE GENOMIC DNA]</scope>
    <source>
        <strain evidence="2">AK-0245</strain>
        <tissue evidence="2">Whole organism</tissue>
    </source>
</reference>
<dbReference type="AlphaFoldDB" id="A0A4S2LII6"/>
<evidence type="ECO:0008006" key="4">
    <source>
        <dbReference type="Google" id="ProtNLM"/>
    </source>
</evidence>
<dbReference type="OrthoDB" id="6304056at2759"/>
<feature type="chain" id="PRO_5020820761" description="Saposin B-type domain-containing protein" evidence="1">
    <location>
        <begin position="24"/>
        <end position="93"/>
    </location>
</feature>